<dbReference type="Proteomes" id="UP000188929">
    <property type="component" value="Unassembled WGS sequence"/>
</dbReference>
<keyword evidence="2" id="KW-1185">Reference proteome</keyword>
<dbReference type="EMBL" id="MOMC01000025">
    <property type="protein sequence ID" value="ONH30458.1"/>
    <property type="molecule type" value="Genomic_DNA"/>
</dbReference>
<proteinExistence type="predicted"/>
<reference evidence="2" key="1">
    <citation type="submission" date="2016-10" db="EMBL/GenBank/DDBJ databases">
        <title>Frankia sp. NRRL B-16386 Genome sequencing.</title>
        <authorList>
            <person name="Ghodhbane-Gtari F."/>
            <person name="Swanson E."/>
            <person name="Gueddou A."/>
            <person name="Hezbri K."/>
            <person name="Ktari K."/>
            <person name="Nouioui I."/>
            <person name="Morris K."/>
            <person name="Simpson S."/>
            <person name="Abebe-Akele F."/>
            <person name="Thomas K."/>
            <person name="Gtari M."/>
            <person name="Tisa L.S."/>
        </authorList>
    </citation>
    <scope>NUCLEOTIDE SEQUENCE [LARGE SCALE GENOMIC DNA]</scope>
    <source>
        <strain evidence="2">NRRL B-16386</strain>
    </source>
</reference>
<dbReference type="OrthoDB" id="3788807at2"/>
<evidence type="ECO:0000313" key="2">
    <source>
        <dbReference type="Proteomes" id="UP000188929"/>
    </source>
</evidence>
<dbReference type="AlphaFoldDB" id="A0A1V2IB69"/>
<dbReference type="RefSeq" id="WP_076816887.1">
    <property type="nucleotide sequence ID" value="NZ_MOMC01000025.1"/>
</dbReference>
<accession>A0A1V2IB69</accession>
<protein>
    <submittedName>
        <fullName evidence="1">Uncharacterized protein</fullName>
    </submittedName>
</protein>
<evidence type="ECO:0000313" key="1">
    <source>
        <dbReference type="EMBL" id="ONH30458.1"/>
    </source>
</evidence>
<organism evidence="1 2">
    <name type="scientific">Pseudofrankia asymbiotica</name>
    <dbReference type="NCBI Taxonomy" id="1834516"/>
    <lineage>
        <taxon>Bacteria</taxon>
        <taxon>Bacillati</taxon>
        <taxon>Actinomycetota</taxon>
        <taxon>Actinomycetes</taxon>
        <taxon>Frankiales</taxon>
        <taxon>Frankiaceae</taxon>
        <taxon>Pseudofrankia</taxon>
    </lineage>
</organism>
<sequence length="103" mass="11335">MPEDALAPVTEPDLHVTYANDEFLLATKLIAQRRKDSLDILELAARTGMMDATADKLEALIYRHSTDVGAFEFIVDGTDIPTEIRLLAEHAAQLLARARSLDG</sequence>
<name>A0A1V2IB69_9ACTN</name>
<gene>
    <name evidence="1" type="ORF">BL253_13230</name>
</gene>
<comment type="caution">
    <text evidence="1">The sequence shown here is derived from an EMBL/GenBank/DDBJ whole genome shotgun (WGS) entry which is preliminary data.</text>
</comment>